<sequence length="197" mass="21627">MSAVSPLISSLSNSPEIRIITFGKNCGICVPKGIACTINEVDCEQFLDCNVNKLSVEFSDGRKMNFNVSIAPEQNNIGCFLRDTKFQVAVKVDTKSACLRTQGSGYLPLANKTEQTLSDEFTSALNKGTVLRSKIWRVSHPALQKGVYAQCPPLANKNKRGLAKACTVAAELICSMPTCISNRLLNSRINSRYQRFN</sequence>
<evidence type="ECO:0000313" key="1">
    <source>
        <dbReference type="EMBL" id="RLV58705.1"/>
    </source>
</evidence>
<proteinExistence type="predicted"/>
<dbReference type="AlphaFoldDB" id="A0A3L8PTG5"/>
<gene>
    <name evidence="1" type="ORF">D5018_15930</name>
</gene>
<protein>
    <submittedName>
        <fullName evidence="1">Uncharacterized protein</fullName>
    </submittedName>
</protein>
<keyword evidence="2" id="KW-1185">Reference proteome</keyword>
<dbReference type="EMBL" id="QZEI01000059">
    <property type="protein sequence ID" value="RLV58705.1"/>
    <property type="molecule type" value="Genomic_DNA"/>
</dbReference>
<name>A0A3L8PTG5_9GAMM</name>
<evidence type="ECO:0000313" key="2">
    <source>
        <dbReference type="Proteomes" id="UP000281474"/>
    </source>
</evidence>
<comment type="caution">
    <text evidence="1">The sequence shown here is derived from an EMBL/GenBank/DDBJ whole genome shotgun (WGS) entry which is preliminary data.</text>
</comment>
<organism evidence="1 2">
    <name type="scientific">Parashewanella curva</name>
    <dbReference type="NCBI Taxonomy" id="2338552"/>
    <lineage>
        <taxon>Bacteria</taxon>
        <taxon>Pseudomonadati</taxon>
        <taxon>Pseudomonadota</taxon>
        <taxon>Gammaproteobacteria</taxon>
        <taxon>Alteromonadales</taxon>
        <taxon>Shewanellaceae</taxon>
        <taxon>Parashewanella</taxon>
    </lineage>
</organism>
<dbReference type="RefSeq" id="WP_121839989.1">
    <property type="nucleotide sequence ID" value="NZ_ML014808.1"/>
</dbReference>
<accession>A0A3L8PTG5</accession>
<dbReference type="Proteomes" id="UP000281474">
    <property type="component" value="Unassembled WGS sequence"/>
</dbReference>
<reference evidence="1 2" key="1">
    <citation type="submission" date="2018-09" db="EMBL/GenBank/DDBJ databases">
        <title>Phylogeny of the Shewanellaceae, and recommendation for two new genera, Pseudoshewanella and Parashewanella.</title>
        <authorList>
            <person name="Wang G."/>
        </authorList>
    </citation>
    <scope>NUCLEOTIDE SEQUENCE [LARGE SCALE GENOMIC DNA]</scope>
    <source>
        <strain evidence="1 2">C51</strain>
    </source>
</reference>